<dbReference type="SUPFAM" id="SSF52833">
    <property type="entry name" value="Thioredoxin-like"/>
    <property type="match status" value="1"/>
</dbReference>
<dbReference type="InterPro" id="IPR000866">
    <property type="entry name" value="AhpC/TSA"/>
</dbReference>
<evidence type="ECO:0000313" key="4">
    <source>
        <dbReference type="Proteomes" id="UP000708576"/>
    </source>
</evidence>
<feature type="chain" id="PRO_5047527002" evidence="1">
    <location>
        <begin position="21"/>
        <end position="485"/>
    </location>
</feature>
<dbReference type="PROSITE" id="PS51352">
    <property type="entry name" value="THIOREDOXIN_2"/>
    <property type="match status" value="1"/>
</dbReference>
<dbReference type="Gene3D" id="3.40.30.10">
    <property type="entry name" value="Glutaredoxin"/>
    <property type="match status" value="1"/>
</dbReference>
<dbReference type="EMBL" id="JAGUCO010000001">
    <property type="protein sequence ID" value="MBS2097011.1"/>
    <property type="molecule type" value="Genomic_DNA"/>
</dbReference>
<dbReference type="InterPro" id="IPR036249">
    <property type="entry name" value="Thioredoxin-like_sf"/>
</dbReference>
<name>A0ABS5JQ63_9BACT</name>
<evidence type="ECO:0000259" key="2">
    <source>
        <dbReference type="PROSITE" id="PS51352"/>
    </source>
</evidence>
<organism evidence="3 4">
    <name type="scientific">Carboxylicivirga linearis</name>
    <dbReference type="NCBI Taxonomy" id="1628157"/>
    <lineage>
        <taxon>Bacteria</taxon>
        <taxon>Pseudomonadati</taxon>
        <taxon>Bacteroidota</taxon>
        <taxon>Bacteroidia</taxon>
        <taxon>Marinilabiliales</taxon>
        <taxon>Marinilabiliaceae</taxon>
        <taxon>Carboxylicivirga</taxon>
    </lineage>
</organism>
<sequence>MNKASLIVSAILICAVQAIAQKNVVIKGKAPEYANYSLVLETMINPISSEMRDLHTIKVDKEGAFYEVIEINEITYASLDVGRFRGNIYLEPGQSYELILPPFQPRTDAERFNPFFIPEDVVIGIANKEAQALNRTIIEFDYAFQQLYDENAMSIFSRGNVKKANSIINELDSLYPANVGSYFYKYKEYAYAELKTLAYKRQKRRVIEEVFTNNDVETNLPSFKTALNTVFKSFFTSYFSTSIGDSLKGAFTNQVGFDTLSTILQTDPLFTNPELAEVVLLKGLYDAFYTGRYNEVQIINLFNNAEKVGCSKEIKNLAKGLHKKVNWLRAGTRAPGFTLYRLDGKEKSLSDYEGHFVYLSFIHTENHACKQDLQLLNVIAKKMRRDVKLVTIILDEDPTNAEKMVKDNKYKWDFLHYGLMPKVVLDYDIKALPVYYIIDPEGKLRLSPSPSPGEDFAPVFQEVIRQYKYENLRRNRSKAKTIYDL</sequence>
<gene>
    <name evidence="3" type="ORF">KEM10_01900</name>
</gene>
<dbReference type="PANTHER" id="PTHR42852">
    <property type="entry name" value="THIOL:DISULFIDE INTERCHANGE PROTEIN DSBE"/>
    <property type="match status" value="1"/>
</dbReference>
<comment type="caution">
    <text evidence="3">The sequence shown here is derived from an EMBL/GenBank/DDBJ whole genome shotgun (WGS) entry which is preliminary data.</text>
</comment>
<dbReference type="RefSeq" id="WP_212212749.1">
    <property type="nucleotide sequence ID" value="NZ_JAGUCO010000001.1"/>
</dbReference>
<protein>
    <submittedName>
        <fullName evidence="3">TlpA family protein disulfide reductase</fullName>
    </submittedName>
</protein>
<keyword evidence="4" id="KW-1185">Reference proteome</keyword>
<evidence type="ECO:0000313" key="3">
    <source>
        <dbReference type="EMBL" id="MBS2097011.1"/>
    </source>
</evidence>
<dbReference type="InterPro" id="IPR013766">
    <property type="entry name" value="Thioredoxin_domain"/>
</dbReference>
<feature type="signal peptide" evidence="1">
    <location>
        <begin position="1"/>
        <end position="20"/>
    </location>
</feature>
<dbReference type="CDD" id="cd02966">
    <property type="entry name" value="TlpA_like_family"/>
    <property type="match status" value="1"/>
</dbReference>
<reference evidence="3 4" key="1">
    <citation type="journal article" date="2015" name="Int. J. Syst. Evol. Microbiol.">
        <title>Carboxylicivirga linearis sp. nov., isolated from a sea cucumber culture pond.</title>
        <authorList>
            <person name="Wang F.Q."/>
            <person name="Zhou Y.X."/>
            <person name="Lin X.Z."/>
            <person name="Chen G.J."/>
            <person name="Du Z.J."/>
        </authorList>
    </citation>
    <scope>NUCLEOTIDE SEQUENCE [LARGE SCALE GENOMIC DNA]</scope>
    <source>
        <strain evidence="3 4">FB218</strain>
    </source>
</reference>
<feature type="domain" description="Thioredoxin" evidence="2">
    <location>
        <begin position="328"/>
        <end position="465"/>
    </location>
</feature>
<dbReference type="InterPro" id="IPR050553">
    <property type="entry name" value="Thioredoxin_ResA/DsbE_sf"/>
</dbReference>
<accession>A0ABS5JQ63</accession>
<evidence type="ECO:0000256" key="1">
    <source>
        <dbReference type="SAM" id="SignalP"/>
    </source>
</evidence>
<dbReference type="Proteomes" id="UP000708576">
    <property type="component" value="Unassembled WGS sequence"/>
</dbReference>
<proteinExistence type="predicted"/>
<keyword evidence="1" id="KW-0732">Signal</keyword>
<dbReference type="Pfam" id="PF00578">
    <property type="entry name" value="AhpC-TSA"/>
    <property type="match status" value="1"/>
</dbReference>
<dbReference type="PANTHER" id="PTHR42852:SF17">
    <property type="entry name" value="THIOREDOXIN-LIKE PROTEIN HI_1115"/>
    <property type="match status" value="1"/>
</dbReference>